<feature type="non-terminal residue" evidence="2">
    <location>
        <position position="217"/>
    </location>
</feature>
<evidence type="ECO:0000256" key="1">
    <source>
        <dbReference type="SAM" id="MobiDB-lite"/>
    </source>
</evidence>
<protein>
    <submittedName>
        <fullName evidence="2">Glycosyl transferases, related to UDP-glucuronosyltransferase</fullName>
    </submittedName>
</protein>
<accession>A0A6J4U3W1</accession>
<reference evidence="2" key="1">
    <citation type="submission" date="2020-02" db="EMBL/GenBank/DDBJ databases">
        <authorList>
            <person name="Meier V. D."/>
        </authorList>
    </citation>
    <scope>NUCLEOTIDE SEQUENCE</scope>
    <source>
        <strain evidence="2">AVDCRST_MAG05</strain>
    </source>
</reference>
<proteinExistence type="predicted"/>
<sequence>LEPARPAHRREARGLDARDGLLVSRPRGGVASPGGAAALPGVRGAAGGARPREPGPHKGQGGRAHSFARGAGARAGGAEGRPDLGPRRRRHRPAGERPQGLRRAALRLAFSEGLGRRAPRRRRNDGRGPQGGHALRRRPGGAGSGVLGLAPPRPGRIPTPHPPQKPHPRKPPGRHKAGRNRPRDAPPPPGPGIEDIRRRRHLPGRQSPRTPRNPNPL</sequence>
<feature type="compositionally biased region" description="Low complexity" evidence="1">
    <location>
        <begin position="33"/>
        <end position="43"/>
    </location>
</feature>
<feature type="region of interest" description="Disordered" evidence="1">
    <location>
        <begin position="1"/>
        <end position="217"/>
    </location>
</feature>
<dbReference type="EMBL" id="CADCVM010000560">
    <property type="protein sequence ID" value="CAA9539688.1"/>
    <property type="molecule type" value="Genomic_DNA"/>
</dbReference>
<feature type="non-terminal residue" evidence="2">
    <location>
        <position position="1"/>
    </location>
</feature>
<feature type="compositionally biased region" description="Low complexity" evidence="1">
    <location>
        <begin position="63"/>
        <end position="72"/>
    </location>
</feature>
<keyword evidence="2" id="KW-0808">Transferase</keyword>
<name>A0A6J4U3W1_9ACTN</name>
<gene>
    <name evidence="2" type="ORF">AVDCRST_MAG05-5279</name>
</gene>
<feature type="compositionally biased region" description="Pro residues" evidence="1">
    <location>
        <begin position="151"/>
        <end position="163"/>
    </location>
</feature>
<dbReference type="AlphaFoldDB" id="A0A6J4U3W1"/>
<evidence type="ECO:0000313" key="2">
    <source>
        <dbReference type="EMBL" id="CAA9539688.1"/>
    </source>
</evidence>
<feature type="compositionally biased region" description="Basic residues" evidence="1">
    <location>
        <begin position="1"/>
        <end position="11"/>
    </location>
</feature>
<feature type="compositionally biased region" description="Basic residues" evidence="1">
    <location>
        <begin position="164"/>
        <end position="180"/>
    </location>
</feature>
<organism evidence="2">
    <name type="scientific">uncultured Rubrobacteraceae bacterium</name>
    <dbReference type="NCBI Taxonomy" id="349277"/>
    <lineage>
        <taxon>Bacteria</taxon>
        <taxon>Bacillati</taxon>
        <taxon>Actinomycetota</taxon>
        <taxon>Rubrobacteria</taxon>
        <taxon>Rubrobacterales</taxon>
        <taxon>Rubrobacteraceae</taxon>
        <taxon>environmental samples</taxon>
    </lineage>
</organism>
<dbReference type="GO" id="GO:0016740">
    <property type="term" value="F:transferase activity"/>
    <property type="evidence" value="ECO:0007669"/>
    <property type="project" value="UniProtKB-KW"/>
</dbReference>